<organism evidence="1 2">
    <name type="scientific">Melia azedarach</name>
    <name type="common">Chinaberry tree</name>
    <dbReference type="NCBI Taxonomy" id="155640"/>
    <lineage>
        <taxon>Eukaryota</taxon>
        <taxon>Viridiplantae</taxon>
        <taxon>Streptophyta</taxon>
        <taxon>Embryophyta</taxon>
        <taxon>Tracheophyta</taxon>
        <taxon>Spermatophyta</taxon>
        <taxon>Magnoliopsida</taxon>
        <taxon>eudicotyledons</taxon>
        <taxon>Gunneridae</taxon>
        <taxon>Pentapetalae</taxon>
        <taxon>rosids</taxon>
        <taxon>malvids</taxon>
        <taxon>Sapindales</taxon>
        <taxon>Meliaceae</taxon>
        <taxon>Melia</taxon>
    </lineage>
</organism>
<accession>A0ACC1XWT7</accession>
<gene>
    <name evidence="1" type="ORF">OWV82_011001</name>
</gene>
<reference evidence="1 2" key="1">
    <citation type="journal article" date="2023" name="Science">
        <title>Complex scaffold remodeling in plant triterpene biosynthesis.</title>
        <authorList>
            <person name="De La Pena R."/>
            <person name="Hodgson H."/>
            <person name="Liu J.C."/>
            <person name="Stephenson M.J."/>
            <person name="Martin A.C."/>
            <person name="Owen C."/>
            <person name="Harkess A."/>
            <person name="Leebens-Mack J."/>
            <person name="Jimenez L.E."/>
            <person name="Osbourn A."/>
            <person name="Sattely E.S."/>
        </authorList>
    </citation>
    <scope>NUCLEOTIDE SEQUENCE [LARGE SCALE GENOMIC DNA]</scope>
    <source>
        <strain evidence="2">cv. JPN11</strain>
        <tissue evidence="1">Leaf</tissue>
    </source>
</reference>
<protein>
    <submittedName>
        <fullName evidence="1">Auxin-responsive protein</fullName>
    </submittedName>
</protein>
<dbReference type="EMBL" id="CM051399">
    <property type="protein sequence ID" value="KAJ4715912.1"/>
    <property type="molecule type" value="Genomic_DNA"/>
</dbReference>
<evidence type="ECO:0000313" key="1">
    <source>
        <dbReference type="EMBL" id="KAJ4715912.1"/>
    </source>
</evidence>
<sequence>MITPKKIIKMAKKWQKLAASKRKRISFPRTTTGAFDAESCSTSSTAGKGHFVVYSADERRFVIPLKYLKNNIIIELFRIAEEEFGLSSSEPIILPCDAIFMEYVVSLIERPGDRRCREGTTHVLDHWSLFTNFISPSRAIQPTITGLQLLKQILD</sequence>
<name>A0ACC1XWT7_MELAZ</name>
<keyword evidence="2" id="KW-1185">Reference proteome</keyword>
<evidence type="ECO:0000313" key="2">
    <source>
        <dbReference type="Proteomes" id="UP001164539"/>
    </source>
</evidence>
<comment type="caution">
    <text evidence="1">The sequence shown here is derived from an EMBL/GenBank/DDBJ whole genome shotgun (WGS) entry which is preliminary data.</text>
</comment>
<proteinExistence type="predicted"/>
<dbReference type="Proteomes" id="UP001164539">
    <property type="component" value="Chromosome 6"/>
</dbReference>